<proteinExistence type="predicted"/>
<dbReference type="EMBL" id="KN796113">
    <property type="protein sequence ID" value="KUI63443.1"/>
    <property type="molecule type" value="Genomic_DNA"/>
</dbReference>
<evidence type="ECO:0000313" key="2">
    <source>
        <dbReference type="Proteomes" id="UP000078559"/>
    </source>
</evidence>
<protein>
    <submittedName>
        <fullName evidence="1">Uncharacterized protein</fullName>
    </submittedName>
</protein>
<evidence type="ECO:0000313" key="1">
    <source>
        <dbReference type="EMBL" id="KUI63443.1"/>
    </source>
</evidence>
<dbReference type="OrthoDB" id="5179026at2759"/>
<gene>
    <name evidence="1" type="ORF">VM1G_11988</name>
</gene>
<accession>A0A194VHI6</accession>
<dbReference type="AlphaFoldDB" id="A0A194VHI6"/>
<name>A0A194VHI6_CYTMA</name>
<reference evidence="1" key="1">
    <citation type="submission" date="2014-12" db="EMBL/GenBank/DDBJ databases">
        <title>Genome Sequence of Valsa Canker Pathogens Uncovers a Specific Adaption of Colonization on Woody Bark.</title>
        <authorList>
            <person name="Yin Z."/>
            <person name="Liu H."/>
            <person name="Gao X."/>
            <person name="Li Z."/>
            <person name="Song N."/>
            <person name="Ke X."/>
            <person name="Dai Q."/>
            <person name="Wu Y."/>
            <person name="Sun Y."/>
            <person name="Xu J.-R."/>
            <person name="Kang Z.K."/>
            <person name="Wang L."/>
            <person name="Huang L."/>
        </authorList>
    </citation>
    <scope>NUCLEOTIDE SEQUENCE [LARGE SCALE GENOMIC DNA]</scope>
    <source>
        <strain evidence="1">03-8</strain>
    </source>
</reference>
<sequence length="94" mass="10936">MSTSAVVPTHSSGAPAVIDKHMHQFGMLYVSIRGNRRPVTSDAVYASHYTSSIVEKDVFVSRLSRFRYRARGLFRRGPDPDEMRGRRRFRDWEY</sequence>
<keyword evidence="2" id="KW-1185">Reference proteome</keyword>
<dbReference type="Proteomes" id="UP000078559">
    <property type="component" value="Unassembled WGS sequence"/>
</dbReference>
<organism evidence="1 2">
    <name type="scientific">Cytospora mali</name>
    <name type="common">Apple Valsa canker fungus</name>
    <name type="synonym">Valsa mali</name>
    <dbReference type="NCBI Taxonomy" id="578113"/>
    <lineage>
        <taxon>Eukaryota</taxon>
        <taxon>Fungi</taxon>
        <taxon>Dikarya</taxon>
        <taxon>Ascomycota</taxon>
        <taxon>Pezizomycotina</taxon>
        <taxon>Sordariomycetes</taxon>
        <taxon>Sordariomycetidae</taxon>
        <taxon>Diaporthales</taxon>
        <taxon>Cytosporaceae</taxon>
        <taxon>Cytospora</taxon>
    </lineage>
</organism>